<dbReference type="PANTHER" id="PTHR11472:SF34">
    <property type="entry name" value="REGULATOR OF TELOMERE ELONGATION HELICASE 1"/>
    <property type="match status" value="1"/>
</dbReference>
<dbReference type="Gene3D" id="3.40.50.300">
    <property type="entry name" value="P-loop containing nucleotide triphosphate hydrolases"/>
    <property type="match status" value="1"/>
</dbReference>
<dbReference type="InterPro" id="IPR027417">
    <property type="entry name" value="P-loop_NTPase"/>
</dbReference>
<dbReference type="GO" id="GO:0005524">
    <property type="term" value="F:ATP binding"/>
    <property type="evidence" value="ECO:0007669"/>
    <property type="project" value="InterPro"/>
</dbReference>
<feature type="domain" description="ATP-dependent helicase C-terminal" evidence="1">
    <location>
        <begin position="126"/>
        <end position="248"/>
    </location>
</feature>
<dbReference type="GO" id="GO:0003678">
    <property type="term" value="F:DNA helicase activity"/>
    <property type="evidence" value="ECO:0007669"/>
    <property type="project" value="TreeGrafter"/>
</dbReference>
<accession>X1JC49</accession>
<dbReference type="InterPro" id="IPR045028">
    <property type="entry name" value="DinG/Rad3-like"/>
</dbReference>
<feature type="non-terminal residue" evidence="2">
    <location>
        <position position="254"/>
    </location>
</feature>
<gene>
    <name evidence="2" type="ORF">S03H2_55276</name>
</gene>
<organism evidence="2">
    <name type="scientific">marine sediment metagenome</name>
    <dbReference type="NCBI Taxonomy" id="412755"/>
    <lineage>
        <taxon>unclassified sequences</taxon>
        <taxon>metagenomes</taxon>
        <taxon>ecological metagenomes</taxon>
    </lineage>
</organism>
<evidence type="ECO:0000313" key="2">
    <source>
        <dbReference type="EMBL" id="GAH79070.1"/>
    </source>
</evidence>
<dbReference type="Pfam" id="PF13307">
    <property type="entry name" value="Helicase_C_2"/>
    <property type="match status" value="1"/>
</dbReference>
<dbReference type="GO" id="GO:0006139">
    <property type="term" value="P:nucleobase-containing compound metabolic process"/>
    <property type="evidence" value="ECO:0007669"/>
    <property type="project" value="InterPro"/>
</dbReference>
<protein>
    <recommendedName>
        <fullName evidence="1">ATP-dependent helicase C-terminal domain-containing protein</fullName>
    </recommendedName>
</protein>
<reference evidence="2" key="1">
    <citation type="journal article" date="2014" name="Front. Microbiol.">
        <title>High frequency of phylogenetically diverse reductive dehalogenase-homologous genes in deep subseafloor sedimentary metagenomes.</title>
        <authorList>
            <person name="Kawai M."/>
            <person name="Futagami T."/>
            <person name="Toyoda A."/>
            <person name="Takaki Y."/>
            <person name="Nishi S."/>
            <person name="Hori S."/>
            <person name="Arai W."/>
            <person name="Tsubouchi T."/>
            <person name="Morono Y."/>
            <person name="Uchiyama I."/>
            <person name="Ito T."/>
            <person name="Fujiyama A."/>
            <person name="Inagaki F."/>
            <person name="Takami H."/>
        </authorList>
    </citation>
    <scope>NUCLEOTIDE SEQUENCE</scope>
    <source>
        <strain evidence="2">Expedition CK06-06</strain>
    </source>
</reference>
<dbReference type="AlphaFoldDB" id="X1JC49"/>
<dbReference type="GO" id="GO:0003676">
    <property type="term" value="F:nucleic acid binding"/>
    <property type="evidence" value="ECO:0007669"/>
    <property type="project" value="InterPro"/>
</dbReference>
<feature type="non-terminal residue" evidence="2">
    <location>
        <position position="1"/>
    </location>
</feature>
<dbReference type="GO" id="GO:0016818">
    <property type="term" value="F:hydrolase activity, acting on acid anhydrides, in phosphorus-containing anhydrides"/>
    <property type="evidence" value="ECO:0007669"/>
    <property type="project" value="InterPro"/>
</dbReference>
<dbReference type="InterPro" id="IPR006555">
    <property type="entry name" value="ATP-dep_Helicase_C"/>
</dbReference>
<comment type="caution">
    <text evidence="2">The sequence shown here is derived from an EMBL/GenBank/DDBJ whole genome shotgun (WGS) entry which is preliminary data.</text>
</comment>
<name>X1JC49_9ZZZZ</name>
<evidence type="ECO:0000259" key="1">
    <source>
        <dbReference type="Pfam" id="PF13307"/>
    </source>
</evidence>
<dbReference type="EMBL" id="BARU01035298">
    <property type="protein sequence ID" value="GAH79070.1"/>
    <property type="molecule type" value="Genomic_DNA"/>
</dbReference>
<sequence>NQLLGQTPRVEENSYNFATAVDAENFSVLSLNPGEVIDTISGNFKSRLFSSATISPVEDVAYVMDLDNPLVAKIEPVFSPINYCTFMISGLNSSSVNNEEEKKKFTDRERKIIRDVFRTAIGSARGKNVGIFCSSNDAVLEVYQELEKLRGALKFNLIAYAANKDGDFSFREDTIKLAGLVGFEGVTTTLEDKIRLFRKSGEINETNILLGVEGGSLSEGIDYKGNEMEMVICVGLPYQNVSSRENINKVRSDY</sequence>
<dbReference type="PANTHER" id="PTHR11472">
    <property type="entry name" value="DNA REPAIR DEAD HELICASE RAD3/XP-D SUBFAMILY MEMBER"/>
    <property type="match status" value="1"/>
</dbReference>
<proteinExistence type="predicted"/>